<dbReference type="GO" id="GO:0047465">
    <property type="term" value="F:N-acylglucosamine-6-phosphate 2-epimerase activity"/>
    <property type="evidence" value="ECO:0007669"/>
    <property type="project" value="UniProtKB-EC"/>
</dbReference>
<evidence type="ECO:0000256" key="4">
    <source>
        <dbReference type="ARBA" id="ARBA00013180"/>
    </source>
</evidence>
<dbReference type="AlphaFoldDB" id="A0A6J6BEQ2"/>
<dbReference type="GO" id="GO:0006053">
    <property type="term" value="P:N-acetylmannosamine catabolic process"/>
    <property type="evidence" value="ECO:0007669"/>
    <property type="project" value="TreeGrafter"/>
</dbReference>
<reference evidence="7" key="1">
    <citation type="submission" date="2020-05" db="EMBL/GenBank/DDBJ databases">
        <authorList>
            <person name="Chiriac C."/>
            <person name="Salcher M."/>
            <person name="Ghai R."/>
            <person name="Kavagutti S V."/>
        </authorList>
    </citation>
    <scope>NUCLEOTIDE SEQUENCE</scope>
</reference>
<dbReference type="UniPathway" id="UPA00629">
    <property type="reaction ID" value="UER00682"/>
</dbReference>
<keyword evidence="6" id="KW-0119">Carbohydrate metabolism</keyword>
<accession>A0A6J6BEQ2</accession>
<comment type="catalytic activity">
    <reaction evidence="1">
        <text>an N-acyl-D-glucosamine 6-phosphate = an N-acyl-D-mannosamine 6-phosphate</text>
        <dbReference type="Rhea" id="RHEA:23932"/>
        <dbReference type="ChEBI" id="CHEBI:57599"/>
        <dbReference type="ChEBI" id="CHEBI:57666"/>
        <dbReference type="EC" id="5.1.3.9"/>
    </reaction>
</comment>
<evidence type="ECO:0000256" key="1">
    <source>
        <dbReference type="ARBA" id="ARBA00000056"/>
    </source>
</evidence>
<proteinExistence type="predicted"/>
<dbReference type="CDD" id="cd04729">
    <property type="entry name" value="NanE"/>
    <property type="match status" value="1"/>
</dbReference>
<evidence type="ECO:0000256" key="3">
    <source>
        <dbReference type="ARBA" id="ARBA00005081"/>
    </source>
</evidence>
<dbReference type="InterPro" id="IPR007260">
    <property type="entry name" value="NanE"/>
</dbReference>
<dbReference type="PANTHER" id="PTHR36204">
    <property type="entry name" value="N-ACETYLMANNOSAMINE-6-PHOSPHATE 2-EPIMERASE-RELATED"/>
    <property type="match status" value="1"/>
</dbReference>
<dbReference type="Gene3D" id="3.20.20.70">
    <property type="entry name" value="Aldolase class I"/>
    <property type="match status" value="1"/>
</dbReference>
<dbReference type="EMBL" id="CAEZSI010000043">
    <property type="protein sequence ID" value="CAB4537184.1"/>
    <property type="molecule type" value="Genomic_DNA"/>
</dbReference>
<dbReference type="Pfam" id="PF04131">
    <property type="entry name" value="NanE"/>
    <property type="match status" value="1"/>
</dbReference>
<sequence length="233" mass="24691">MLVTNRLQSEPGLNSAWINIRGGLIVSCQAPGGTPIDTPEFIRAQALTVELAGASAIRAEGIENVTAVCAAVKIPVIGLIKAYSDQSDVYITPRVEDVVNLAKAGASIVAVDATQRKRWNGQSLEEFFAEVKKATNVQLMADIDSLENAQFAADLGFDAVATTLNGYTDIPSPGLPNINLISQVSKKLDIPIIAEGGFATPSEFNKAIESGAWSVCVGTAITNPYLLTKQFLK</sequence>
<evidence type="ECO:0000256" key="5">
    <source>
        <dbReference type="ARBA" id="ARBA00023235"/>
    </source>
</evidence>
<dbReference type="InterPro" id="IPR011060">
    <property type="entry name" value="RibuloseP-bd_barrel"/>
</dbReference>
<name>A0A6J6BEQ2_9ZZZZ</name>
<evidence type="ECO:0000256" key="2">
    <source>
        <dbReference type="ARBA" id="ARBA00002147"/>
    </source>
</evidence>
<dbReference type="InterPro" id="IPR013785">
    <property type="entry name" value="Aldolase_TIM"/>
</dbReference>
<comment type="pathway">
    <text evidence="3">Amino-sugar metabolism; N-acetylneuraminate degradation; D-fructose 6-phosphate from N-acetylneuraminate: step 3/5.</text>
</comment>
<protein>
    <recommendedName>
        <fullName evidence="4">N-acylglucosamine-6-phosphate 2-epimerase</fullName>
        <ecNumber evidence="4">5.1.3.9</ecNumber>
    </recommendedName>
</protein>
<organism evidence="7">
    <name type="scientific">freshwater metagenome</name>
    <dbReference type="NCBI Taxonomy" id="449393"/>
    <lineage>
        <taxon>unclassified sequences</taxon>
        <taxon>metagenomes</taxon>
        <taxon>ecological metagenomes</taxon>
    </lineage>
</organism>
<dbReference type="GO" id="GO:0019262">
    <property type="term" value="P:N-acetylneuraminate catabolic process"/>
    <property type="evidence" value="ECO:0007669"/>
    <property type="project" value="UniProtKB-UniPathway"/>
</dbReference>
<comment type="function">
    <text evidence="2">Converts N-acetylmannosamine-6-phosphate (ManNAc-6-P) to N-acetylglucosamine-6-phosphate (GlcNAc-6-P).</text>
</comment>
<gene>
    <name evidence="7" type="ORF">UFOPK1412_00454</name>
</gene>
<dbReference type="GO" id="GO:0005829">
    <property type="term" value="C:cytosol"/>
    <property type="evidence" value="ECO:0007669"/>
    <property type="project" value="TreeGrafter"/>
</dbReference>
<dbReference type="EC" id="5.1.3.9" evidence="4"/>
<evidence type="ECO:0000313" key="7">
    <source>
        <dbReference type="EMBL" id="CAB4537184.1"/>
    </source>
</evidence>
<dbReference type="SUPFAM" id="SSF51366">
    <property type="entry name" value="Ribulose-phoshate binding barrel"/>
    <property type="match status" value="1"/>
</dbReference>
<dbReference type="NCBIfam" id="NF002231">
    <property type="entry name" value="PRK01130.1"/>
    <property type="match status" value="1"/>
</dbReference>
<dbReference type="PANTHER" id="PTHR36204:SF1">
    <property type="entry name" value="N-ACETYLMANNOSAMINE-6-PHOSPHATE 2-EPIMERASE-RELATED"/>
    <property type="match status" value="1"/>
</dbReference>
<evidence type="ECO:0000256" key="6">
    <source>
        <dbReference type="ARBA" id="ARBA00023277"/>
    </source>
</evidence>
<keyword evidence="5" id="KW-0413">Isomerase</keyword>